<keyword evidence="7" id="KW-0479">Metal-binding</keyword>
<evidence type="ECO:0000256" key="8">
    <source>
        <dbReference type="ARBA" id="ARBA00022801"/>
    </source>
</evidence>
<comment type="cofactor">
    <cofactor evidence="2">
        <name>Mg(2+)</name>
        <dbReference type="ChEBI" id="CHEBI:18420"/>
    </cofactor>
</comment>
<evidence type="ECO:0000313" key="10">
    <source>
        <dbReference type="EMBL" id="EFO54193.1"/>
    </source>
</evidence>
<dbReference type="EC" id="3.4.11.-" evidence="10"/>
<reference evidence="10" key="1">
    <citation type="submission" date="2010-09" db="EMBL/GenBank/DDBJ databases">
        <authorList>
            <person name="Daugherty S.C."/>
            <person name="Kilian M."/>
            <person name="Tettelin H."/>
        </authorList>
    </citation>
    <scope>NUCLEOTIDE SEQUENCE [LARGE SCALE GENOMIC DNA]</scope>
    <source>
        <strain evidence="10">SK1302</strain>
    </source>
</reference>
<keyword evidence="6" id="KW-0645">Protease</keyword>
<keyword evidence="9" id="KW-0482">Metalloprotease</keyword>
<dbReference type="InterPro" id="IPR052170">
    <property type="entry name" value="M29_Exopeptidase"/>
</dbReference>
<dbReference type="PANTHER" id="PTHR34448">
    <property type="entry name" value="AMINOPEPTIDASE"/>
    <property type="match status" value="1"/>
</dbReference>
<evidence type="ECO:0000256" key="1">
    <source>
        <dbReference type="ARBA" id="ARBA00001941"/>
    </source>
</evidence>
<comment type="caution">
    <text evidence="10">The sequence shown here is derived from an EMBL/GenBank/DDBJ whole genome shotgun (WGS) entry which is preliminary data.</text>
</comment>
<organism evidence="10">
    <name type="scientific">Streptococcus infantis SK1302</name>
    <dbReference type="NCBI Taxonomy" id="871237"/>
    <lineage>
        <taxon>Bacteria</taxon>
        <taxon>Bacillati</taxon>
        <taxon>Bacillota</taxon>
        <taxon>Bacilli</taxon>
        <taxon>Lactobacillales</taxon>
        <taxon>Streptococcaceae</taxon>
        <taxon>Streptococcus</taxon>
    </lineage>
</organism>
<protein>
    <submittedName>
        <fullName evidence="10">Aminopeptidase PepS</fullName>
        <ecNumber evidence="10">3.4.11.-</ecNumber>
    </submittedName>
</protein>
<evidence type="ECO:0000256" key="9">
    <source>
        <dbReference type="ARBA" id="ARBA00023049"/>
    </source>
</evidence>
<comment type="cofactor">
    <cofactor evidence="1">
        <name>Co(2+)</name>
        <dbReference type="ChEBI" id="CHEBI:48828"/>
    </cofactor>
</comment>
<evidence type="ECO:0000256" key="6">
    <source>
        <dbReference type="ARBA" id="ARBA00022670"/>
    </source>
</evidence>
<evidence type="ECO:0000256" key="7">
    <source>
        <dbReference type="ARBA" id="ARBA00022723"/>
    </source>
</evidence>
<evidence type="ECO:0000256" key="3">
    <source>
        <dbReference type="ARBA" id="ARBA00001947"/>
    </source>
</evidence>
<dbReference type="Pfam" id="PF02073">
    <property type="entry name" value="Peptidase_M29"/>
    <property type="match status" value="1"/>
</dbReference>
<evidence type="ECO:0000256" key="4">
    <source>
        <dbReference type="ARBA" id="ARBA00008236"/>
    </source>
</evidence>
<dbReference type="PANTHER" id="PTHR34448:SF3">
    <property type="entry name" value="AMINOPEPTIDASE AMPS"/>
    <property type="match status" value="1"/>
</dbReference>
<dbReference type="InterPro" id="IPR035097">
    <property type="entry name" value="M29_N-terminal"/>
</dbReference>
<dbReference type="Gene3D" id="3.40.1830.10">
    <property type="entry name" value="Thermophilic metalloprotease (M29)"/>
    <property type="match status" value="1"/>
</dbReference>
<dbReference type="PRINTS" id="PR00919">
    <property type="entry name" value="THERMOPTASE"/>
</dbReference>
<dbReference type="SUPFAM" id="SSF144052">
    <property type="entry name" value="Thermophilic metalloprotease-like"/>
    <property type="match status" value="1"/>
</dbReference>
<keyword evidence="8 10" id="KW-0378">Hydrolase</keyword>
<accession>A0ABN0B4L3</accession>
<dbReference type="InterPro" id="IPR000787">
    <property type="entry name" value="Peptidase_M29"/>
</dbReference>
<keyword evidence="5 10" id="KW-0031">Aminopeptidase</keyword>
<gene>
    <name evidence="10" type="ORF">SIN_1092</name>
</gene>
<comment type="similarity">
    <text evidence="4">Belongs to the peptidase M29 family.</text>
</comment>
<evidence type="ECO:0000256" key="5">
    <source>
        <dbReference type="ARBA" id="ARBA00022438"/>
    </source>
</evidence>
<sequence>MVLPNFKENLEKYAKLLVANGVNVQPGHTLALSIDVEQRELAHLIVKEAYALGAHEVIVQWADDFVNREKFLHAPLERLDNVPEYKIAEMNYLLENKASRLGVRSSDPGALNGVDAEKLSASAKAMGIAMKPMRIATQSNKVSWTVAAAAGLEWAKKVFPNAASDEEAVDLLWDQIFKTCRVYEEDPVKAWENMLLSSRARRKCSTKSNSQLFTTLLLEQT</sequence>
<dbReference type="GO" id="GO:0004177">
    <property type="term" value="F:aminopeptidase activity"/>
    <property type="evidence" value="ECO:0007669"/>
    <property type="project" value="UniProtKB-KW"/>
</dbReference>
<proteinExistence type="inferred from homology"/>
<dbReference type="EMBL" id="AEDY01000062">
    <property type="protein sequence ID" value="EFO54193.1"/>
    <property type="molecule type" value="Genomic_DNA"/>
</dbReference>
<evidence type="ECO:0000256" key="2">
    <source>
        <dbReference type="ARBA" id="ARBA00001946"/>
    </source>
</evidence>
<comment type="cofactor">
    <cofactor evidence="3">
        <name>Zn(2+)</name>
        <dbReference type="ChEBI" id="CHEBI:29105"/>
    </cofactor>
</comment>
<name>A0ABN0B4L3_9STRE</name>